<keyword evidence="7 10" id="KW-0406">Ion transport</keyword>
<keyword evidence="10" id="KW-0050">Antiport</keyword>
<keyword evidence="4 10" id="KW-0812">Transmembrane</keyword>
<evidence type="ECO:0000256" key="1">
    <source>
        <dbReference type="ARBA" id="ARBA00004651"/>
    </source>
</evidence>
<dbReference type="GO" id="GO:0015386">
    <property type="term" value="F:potassium:proton antiporter activity"/>
    <property type="evidence" value="ECO:0007669"/>
    <property type="project" value="TreeGrafter"/>
</dbReference>
<keyword evidence="8 10" id="KW-0472">Membrane</keyword>
<keyword evidence="3 10" id="KW-1003">Cell membrane</keyword>
<dbReference type="GO" id="GO:0098719">
    <property type="term" value="P:sodium ion import across plasma membrane"/>
    <property type="evidence" value="ECO:0007669"/>
    <property type="project" value="TreeGrafter"/>
</dbReference>
<comment type="subcellular location">
    <subcellularLocation>
        <location evidence="1 10">Cell membrane</location>
        <topology evidence="1 10">Multi-pass membrane protein</topology>
    </subcellularLocation>
</comment>
<reference evidence="12 13" key="1">
    <citation type="submission" date="2021-05" db="EMBL/GenBank/DDBJ databases">
        <title>A Polyphasic approach of four new species of the genus Ohtaekwangia: Ohtaekwangia histidinii sp. nov., Ohtaekwangia cretensis sp. nov., Ohtaekwangia indiensis sp. nov., Ohtaekwangia reichenbachii sp. nov. from diverse environment.</title>
        <authorList>
            <person name="Octaviana S."/>
        </authorList>
    </citation>
    <scope>NUCLEOTIDE SEQUENCE [LARGE SCALE GENOMIC DNA]</scope>
    <source>
        <strain evidence="12 13">PWU4</strain>
    </source>
</reference>
<dbReference type="GO" id="GO:0015385">
    <property type="term" value="F:sodium:proton antiporter activity"/>
    <property type="evidence" value="ECO:0007669"/>
    <property type="project" value="InterPro"/>
</dbReference>
<evidence type="ECO:0000256" key="3">
    <source>
        <dbReference type="ARBA" id="ARBA00022475"/>
    </source>
</evidence>
<feature type="domain" description="Cation/H+ exchanger transmembrane" evidence="11">
    <location>
        <begin position="14"/>
        <end position="408"/>
    </location>
</feature>
<comment type="caution">
    <text evidence="12">The sequence shown here is derived from an EMBL/GenBank/DDBJ whole genome shotgun (WGS) entry which is preliminary data.</text>
</comment>
<dbReference type="NCBIfam" id="TIGR00831">
    <property type="entry name" value="a_cpa1"/>
    <property type="match status" value="1"/>
</dbReference>
<feature type="transmembrane region" description="Helical" evidence="10">
    <location>
        <begin position="183"/>
        <end position="205"/>
    </location>
</feature>
<dbReference type="Proteomes" id="UP001319200">
    <property type="component" value="Unassembled WGS sequence"/>
</dbReference>
<organism evidence="12 13">
    <name type="scientific">Chryseosolibacter histidini</name>
    <dbReference type="NCBI Taxonomy" id="2782349"/>
    <lineage>
        <taxon>Bacteria</taxon>
        <taxon>Pseudomonadati</taxon>
        <taxon>Bacteroidota</taxon>
        <taxon>Cytophagia</taxon>
        <taxon>Cytophagales</taxon>
        <taxon>Chryseotaleaceae</taxon>
        <taxon>Chryseosolibacter</taxon>
    </lineage>
</organism>
<dbReference type="AlphaFoldDB" id="A0AAP2DTA8"/>
<name>A0AAP2DTA8_9BACT</name>
<feature type="transmembrane region" description="Helical" evidence="10">
    <location>
        <begin position="303"/>
        <end position="336"/>
    </location>
</feature>
<gene>
    <name evidence="12" type="ORF">KK083_24990</name>
</gene>
<dbReference type="InterPro" id="IPR004705">
    <property type="entry name" value="Cation/H_exchanger_CPA1_bac"/>
</dbReference>
<evidence type="ECO:0000256" key="8">
    <source>
        <dbReference type="ARBA" id="ARBA00023136"/>
    </source>
</evidence>
<evidence type="ECO:0000256" key="2">
    <source>
        <dbReference type="ARBA" id="ARBA00022448"/>
    </source>
</evidence>
<evidence type="ECO:0000256" key="7">
    <source>
        <dbReference type="ARBA" id="ARBA00023065"/>
    </source>
</evidence>
<dbReference type="EMBL" id="JAHESF010000036">
    <property type="protein sequence ID" value="MBT1700169.1"/>
    <property type="molecule type" value="Genomic_DNA"/>
</dbReference>
<protein>
    <submittedName>
        <fullName evidence="12">Na+/H+ antiporter</fullName>
    </submittedName>
</protein>
<proteinExistence type="inferred from homology"/>
<evidence type="ECO:0000259" key="11">
    <source>
        <dbReference type="Pfam" id="PF00999"/>
    </source>
</evidence>
<comment type="function">
    <text evidence="10">Na(+)/H(+) antiporter that extrudes sodium in exchange for external protons.</text>
</comment>
<dbReference type="InterPro" id="IPR006153">
    <property type="entry name" value="Cation/H_exchanger_TM"/>
</dbReference>
<sequence length="537" mass="59802">MHSYLFLCIALIITVSLLVMLGQKLRISYPIFLVLGGLLISFIPGIPNIKINPELIFLIFLPPLLYDAAWNTSWKDFWRWRRVISVLAFGLVIVTSVVVAFVSSSLIPGFTLSLGFLLGGIISPPDAVAATSVLKGIKVPRRVVAILEGESLINDASSLIVFRFALVAVIAGTFVWHQAIVDFSLVTFMGIVVGLVIALVLYAVLRWLPTTPSIDTALSFTAPYLMYLTAEHFHVSGVMAVVSGGLFISYRSHELFSHSSRLQSVSMWSTTTFVLNGLVFMLIGLELPTIMEGLEGYSLGEAIGYSLIIAVAIIITRIGFALFASMFTVFISRFITVADDRPGWQGPLIIGWAGMRGVVSLAAALSIPLLMSNGDPFPHRNLILFITFVVIFITLVVQGLSFPLIIRWIKYQDPDHVLPAKKQDEQIQLQLLKVALEKLIKKYPGESVDNALVANLKTRYENESGLIANHSGTAEPETEKETVDEFRKVFAELIKVQRRELMKFRTQEGFEDEIIRKHENQLDLEEEKVKHKFEAFE</sequence>
<feature type="transmembrane region" description="Helical" evidence="10">
    <location>
        <begin position="348"/>
        <end position="370"/>
    </location>
</feature>
<accession>A0AAP2DTA8</accession>
<feature type="transmembrane region" description="Helical" evidence="10">
    <location>
        <begin position="6"/>
        <end position="22"/>
    </location>
</feature>
<keyword evidence="9 10" id="KW-0739">Sodium transport</keyword>
<keyword evidence="5 10" id="KW-1133">Transmembrane helix</keyword>
<dbReference type="PANTHER" id="PTHR10110:SF86">
    <property type="entry name" value="SODIUM_HYDROGEN EXCHANGER 7"/>
    <property type="match status" value="1"/>
</dbReference>
<evidence type="ECO:0000256" key="5">
    <source>
        <dbReference type="ARBA" id="ARBA00022989"/>
    </source>
</evidence>
<dbReference type="GO" id="GO:0005886">
    <property type="term" value="C:plasma membrane"/>
    <property type="evidence" value="ECO:0007669"/>
    <property type="project" value="UniProtKB-SubCell"/>
</dbReference>
<keyword evidence="2 10" id="KW-0813">Transport</keyword>
<evidence type="ECO:0000256" key="10">
    <source>
        <dbReference type="RuleBase" id="RU366002"/>
    </source>
</evidence>
<feature type="transmembrane region" description="Helical" evidence="10">
    <location>
        <begin position="262"/>
        <end position="283"/>
    </location>
</feature>
<feature type="transmembrane region" description="Helical" evidence="10">
    <location>
        <begin position="29"/>
        <end position="49"/>
    </location>
</feature>
<evidence type="ECO:0000256" key="6">
    <source>
        <dbReference type="ARBA" id="ARBA00023053"/>
    </source>
</evidence>
<dbReference type="Gene3D" id="6.10.140.1330">
    <property type="match status" value="1"/>
</dbReference>
<keyword evidence="6 10" id="KW-0915">Sodium</keyword>
<dbReference type="PANTHER" id="PTHR10110">
    <property type="entry name" value="SODIUM/HYDROGEN EXCHANGER"/>
    <property type="match status" value="1"/>
</dbReference>
<feature type="transmembrane region" description="Helical" evidence="10">
    <location>
        <begin position="156"/>
        <end position="176"/>
    </location>
</feature>
<feature type="transmembrane region" description="Helical" evidence="10">
    <location>
        <begin position="86"/>
        <end position="107"/>
    </location>
</feature>
<evidence type="ECO:0000256" key="4">
    <source>
        <dbReference type="ARBA" id="ARBA00022692"/>
    </source>
</evidence>
<feature type="transmembrane region" description="Helical" evidence="10">
    <location>
        <begin position="225"/>
        <end position="250"/>
    </location>
</feature>
<evidence type="ECO:0000256" key="9">
    <source>
        <dbReference type="ARBA" id="ARBA00023201"/>
    </source>
</evidence>
<keyword evidence="13" id="KW-1185">Reference proteome</keyword>
<dbReference type="GO" id="GO:0051453">
    <property type="term" value="P:regulation of intracellular pH"/>
    <property type="evidence" value="ECO:0007669"/>
    <property type="project" value="TreeGrafter"/>
</dbReference>
<dbReference type="Pfam" id="PF00999">
    <property type="entry name" value="Na_H_Exchanger"/>
    <property type="match status" value="1"/>
</dbReference>
<comment type="similarity">
    <text evidence="10">Belongs to the monovalent cation:proton antiporter 1 (CPA1) transporter (TC 2.A.36) family.</text>
</comment>
<comment type="caution">
    <text evidence="10">Lacks conserved residue(s) required for the propagation of feature annotation.</text>
</comment>
<feature type="transmembrane region" description="Helical" evidence="10">
    <location>
        <begin position="382"/>
        <end position="406"/>
    </location>
</feature>
<evidence type="ECO:0000313" key="12">
    <source>
        <dbReference type="EMBL" id="MBT1700169.1"/>
    </source>
</evidence>
<dbReference type="InterPro" id="IPR018422">
    <property type="entry name" value="Cation/H_exchanger_CPA1"/>
</dbReference>
<evidence type="ECO:0000313" key="13">
    <source>
        <dbReference type="Proteomes" id="UP001319200"/>
    </source>
</evidence>